<accession>A0A7T3RDW3</accession>
<organism evidence="1 2">
    <name type="scientific">Treponema peruense</name>
    <dbReference type="NCBI Taxonomy" id="2787628"/>
    <lineage>
        <taxon>Bacteria</taxon>
        <taxon>Pseudomonadati</taxon>
        <taxon>Spirochaetota</taxon>
        <taxon>Spirochaetia</taxon>
        <taxon>Spirochaetales</taxon>
        <taxon>Treponemataceae</taxon>
        <taxon>Treponema</taxon>
    </lineage>
</organism>
<dbReference type="GO" id="GO:0015074">
    <property type="term" value="P:DNA integration"/>
    <property type="evidence" value="ECO:0007669"/>
    <property type="project" value="InterPro"/>
</dbReference>
<name>A0A7T3RDW3_9SPIR</name>
<dbReference type="InterPro" id="IPR013762">
    <property type="entry name" value="Integrase-like_cat_sf"/>
</dbReference>
<dbReference type="Proteomes" id="UP000595224">
    <property type="component" value="Chromosome"/>
</dbReference>
<sequence length="83" mass="9816">MFNKRGKGDKDRCTMLPGALKAEIQNQMEKVKKIHNQDLKDGFGEVELHDSIAKKYPTAAKDFRWQWLFPQKSRWHDKKTGRE</sequence>
<proteinExistence type="predicted"/>
<protein>
    <submittedName>
        <fullName evidence="1">Uncharacterized protein</fullName>
    </submittedName>
</protein>
<dbReference type="GO" id="GO:0006310">
    <property type="term" value="P:DNA recombination"/>
    <property type="evidence" value="ECO:0007669"/>
    <property type="project" value="InterPro"/>
</dbReference>
<keyword evidence="2" id="KW-1185">Reference proteome</keyword>
<dbReference type="AlphaFoldDB" id="A0A7T3RDW3"/>
<dbReference type="GO" id="GO:0003677">
    <property type="term" value="F:DNA binding"/>
    <property type="evidence" value="ECO:0007669"/>
    <property type="project" value="InterPro"/>
</dbReference>
<evidence type="ECO:0000313" key="2">
    <source>
        <dbReference type="Proteomes" id="UP000595224"/>
    </source>
</evidence>
<evidence type="ECO:0000313" key="1">
    <source>
        <dbReference type="EMBL" id="QQA01311.1"/>
    </source>
</evidence>
<dbReference type="RefSeq" id="WP_198442884.1">
    <property type="nucleotide sequence ID" value="NZ_CP064936.1"/>
</dbReference>
<dbReference type="EMBL" id="CP064936">
    <property type="protein sequence ID" value="QQA01311.1"/>
    <property type="molecule type" value="Genomic_DNA"/>
</dbReference>
<dbReference type="Gene3D" id="1.10.443.10">
    <property type="entry name" value="Intergrase catalytic core"/>
    <property type="match status" value="1"/>
</dbReference>
<dbReference type="KEGG" id="tper:IWA51_01435"/>
<reference evidence="1 2" key="1">
    <citation type="submission" date="2020-11" db="EMBL/GenBank/DDBJ databases">
        <title>Treponema Peruensis nv. sp., first commensal Treponema isolated from human feces.</title>
        <authorList>
            <person name="Belkhou C."/>
            <person name="Raes J."/>
        </authorList>
    </citation>
    <scope>NUCLEOTIDE SEQUENCE [LARGE SCALE GENOMIC DNA]</scope>
    <source>
        <strain evidence="1 2">RCC2812</strain>
    </source>
</reference>
<gene>
    <name evidence="1" type="ORF">IWA51_01435</name>
</gene>